<evidence type="ECO:0000313" key="3">
    <source>
        <dbReference type="Proteomes" id="UP001596067"/>
    </source>
</evidence>
<feature type="transmembrane region" description="Helical" evidence="1">
    <location>
        <begin position="62"/>
        <end position="82"/>
    </location>
</feature>
<dbReference type="EMBL" id="JBHSOD010000005">
    <property type="protein sequence ID" value="MFC5884697.1"/>
    <property type="molecule type" value="Genomic_DNA"/>
</dbReference>
<sequence length="121" mass="12262">MPYPSALALTLLVEAPLYTVALVRAGGVRPARAATAAVLVNLATHPLLWWSVSRCTGGTAAAYWTAFAVGEATVCAAEAALLRPLAGLRLRGPLPWAAAGTANAASMLAGLLAGLLGAARW</sequence>
<evidence type="ECO:0000256" key="1">
    <source>
        <dbReference type="SAM" id="Phobius"/>
    </source>
</evidence>
<dbReference type="RefSeq" id="WP_313763776.1">
    <property type="nucleotide sequence ID" value="NZ_BAAAVH010000087.1"/>
</dbReference>
<keyword evidence="1" id="KW-1133">Transmembrane helix</keyword>
<dbReference type="Proteomes" id="UP001596067">
    <property type="component" value="Unassembled WGS sequence"/>
</dbReference>
<keyword evidence="3" id="KW-1185">Reference proteome</keyword>
<name>A0ABW1ESU6_9ACTN</name>
<feature type="transmembrane region" description="Helical" evidence="1">
    <location>
        <begin position="94"/>
        <end position="119"/>
    </location>
</feature>
<gene>
    <name evidence="2" type="ORF">ACFP0N_06820</name>
</gene>
<keyword evidence="1" id="KW-0472">Membrane</keyword>
<protein>
    <submittedName>
        <fullName evidence="2">Uncharacterized protein</fullName>
    </submittedName>
</protein>
<proteinExistence type="predicted"/>
<feature type="transmembrane region" description="Helical" evidence="1">
    <location>
        <begin position="31"/>
        <end position="50"/>
    </location>
</feature>
<accession>A0ABW1ESU6</accession>
<reference evidence="3" key="1">
    <citation type="journal article" date="2019" name="Int. J. Syst. Evol. Microbiol.">
        <title>The Global Catalogue of Microorganisms (GCM) 10K type strain sequencing project: providing services to taxonomists for standard genome sequencing and annotation.</title>
        <authorList>
            <consortium name="The Broad Institute Genomics Platform"/>
            <consortium name="The Broad Institute Genome Sequencing Center for Infectious Disease"/>
            <person name="Wu L."/>
            <person name="Ma J."/>
        </authorList>
    </citation>
    <scope>NUCLEOTIDE SEQUENCE [LARGE SCALE GENOMIC DNA]</scope>
    <source>
        <strain evidence="3">CGMCC 4.1469</strain>
    </source>
</reference>
<comment type="caution">
    <text evidence="2">The sequence shown here is derived from an EMBL/GenBank/DDBJ whole genome shotgun (WGS) entry which is preliminary data.</text>
</comment>
<keyword evidence="1" id="KW-0812">Transmembrane</keyword>
<evidence type="ECO:0000313" key="2">
    <source>
        <dbReference type="EMBL" id="MFC5884697.1"/>
    </source>
</evidence>
<organism evidence="2 3">
    <name type="scientific">Kitasatospora aburaviensis</name>
    <dbReference type="NCBI Taxonomy" id="67265"/>
    <lineage>
        <taxon>Bacteria</taxon>
        <taxon>Bacillati</taxon>
        <taxon>Actinomycetota</taxon>
        <taxon>Actinomycetes</taxon>
        <taxon>Kitasatosporales</taxon>
        <taxon>Streptomycetaceae</taxon>
        <taxon>Kitasatospora</taxon>
    </lineage>
</organism>